<sequence length="551" mass="57806">MSDSSWQQAVLRDLGAAQRGFVSDAPPASVLSREQWSDGAPWPAEQATAGSADPSVTTGAPPPAEWGAAPPAQPVQPDVPVAPVPDGQSRVSGGWPVQQPETPAPDAWQPAPAADQGAGWAPDPQQTGQQPPSPDPAVAWNVEQPPPEQPQQTQQPQRQEQPPEQQWQQEPQIQPAPESAPLAAPVTPPAQHPQQPEQPQADPLVHPDFDWGQAVSPVLGMSAPAEEQQPPQQPDAASLGQAQQPTGRHAAVNQPPAHDLLRKSQHGDGLVRRVGRGMRGVVGTGLRNAQEQAAFADLMQRQVPSFRQIAIASVRGGAGKTSVSALISTELARHRGDRVLAVDADAELGSLPLRLGVQSELSLFDLAGENPRSFEEAARFLTRTPEGLWVLTSTRGGRIVGEFRLPTLQAALAAVSRFVSAVVVDCGAGILTEVNQGVIGTSHALVLVTPGTVDGALSARGALEWFAGNQQQDLLGRIVVAMVSHAPQAGADLGRASEMISAWGVPVVLVPYDRQLATGAAVDMGKVGANTRAAVTRIVFEAFGRSLGAPR</sequence>
<dbReference type="InterPro" id="IPR002586">
    <property type="entry name" value="CobQ/CobB/MinD/ParA_Nub-bd_dom"/>
</dbReference>
<dbReference type="PANTHER" id="PTHR43384:SF14">
    <property type="entry name" value="ESX-1 SECRETION-ASSOCIATED PROTEIN ESPI"/>
    <property type="match status" value="1"/>
</dbReference>
<accession>A0ABS7G094</accession>
<dbReference type="Gene3D" id="3.40.50.300">
    <property type="entry name" value="P-loop containing nucleotide triphosphate hydrolases"/>
    <property type="match status" value="1"/>
</dbReference>
<dbReference type="InterPro" id="IPR027417">
    <property type="entry name" value="P-loop_NTPase"/>
</dbReference>
<evidence type="ECO:0000313" key="3">
    <source>
        <dbReference type="EMBL" id="MBW8485289.1"/>
    </source>
</evidence>
<dbReference type="RefSeq" id="WP_220168514.1">
    <property type="nucleotide sequence ID" value="NZ_JAIBOA010000015.1"/>
</dbReference>
<feature type="region of interest" description="Disordered" evidence="1">
    <location>
        <begin position="16"/>
        <end position="272"/>
    </location>
</feature>
<dbReference type="Pfam" id="PF01656">
    <property type="entry name" value="CbiA"/>
    <property type="match status" value="1"/>
</dbReference>
<organism evidence="3 4">
    <name type="scientific">Actinomadura parmotrematis</name>
    <dbReference type="NCBI Taxonomy" id="2864039"/>
    <lineage>
        <taxon>Bacteria</taxon>
        <taxon>Bacillati</taxon>
        <taxon>Actinomycetota</taxon>
        <taxon>Actinomycetes</taxon>
        <taxon>Streptosporangiales</taxon>
        <taxon>Thermomonosporaceae</taxon>
        <taxon>Actinomadura</taxon>
    </lineage>
</organism>
<feature type="domain" description="CobQ/CobB/MinD/ParA nucleotide binding" evidence="2">
    <location>
        <begin position="309"/>
        <end position="455"/>
    </location>
</feature>
<feature type="compositionally biased region" description="Low complexity" evidence="1">
    <location>
        <begin position="150"/>
        <end position="177"/>
    </location>
</feature>
<name>A0ABS7G094_9ACTN</name>
<keyword evidence="4" id="KW-1185">Reference proteome</keyword>
<evidence type="ECO:0000313" key="4">
    <source>
        <dbReference type="Proteomes" id="UP000774570"/>
    </source>
</evidence>
<gene>
    <name evidence="3" type="ORF">K1Y72_23115</name>
</gene>
<dbReference type="Proteomes" id="UP000774570">
    <property type="component" value="Unassembled WGS sequence"/>
</dbReference>
<evidence type="ECO:0000259" key="2">
    <source>
        <dbReference type="Pfam" id="PF01656"/>
    </source>
</evidence>
<proteinExistence type="predicted"/>
<protein>
    <submittedName>
        <fullName evidence="3">AAA family ATPase</fullName>
    </submittedName>
</protein>
<comment type="caution">
    <text evidence="3">The sequence shown here is derived from an EMBL/GenBank/DDBJ whole genome shotgun (WGS) entry which is preliminary data.</text>
</comment>
<feature type="compositionally biased region" description="Low complexity" evidence="1">
    <location>
        <begin position="65"/>
        <end position="86"/>
    </location>
</feature>
<dbReference type="InterPro" id="IPR050625">
    <property type="entry name" value="ParA/MinD_ATPase"/>
</dbReference>
<feature type="compositionally biased region" description="Low complexity" evidence="1">
    <location>
        <begin position="104"/>
        <end position="124"/>
    </location>
</feature>
<reference evidence="3 4" key="1">
    <citation type="submission" date="2021-07" db="EMBL/GenBank/DDBJ databases">
        <title>Actinomadura sp. PM05-2 isolated from lichen.</title>
        <authorList>
            <person name="Somphong A."/>
            <person name="Phongsopitanun W."/>
            <person name="Tanasupawat S."/>
            <person name="Peongsungnone V."/>
        </authorList>
    </citation>
    <scope>NUCLEOTIDE SEQUENCE [LARGE SCALE GENOMIC DNA]</scope>
    <source>
        <strain evidence="3 4">PM05-2</strain>
    </source>
</reference>
<feature type="compositionally biased region" description="Basic and acidic residues" evidence="1">
    <location>
        <begin position="259"/>
        <end position="271"/>
    </location>
</feature>
<feature type="compositionally biased region" description="Low complexity" evidence="1">
    <location>
        <begin position="223"/>
        <end position="237"/>
    </location>
</feature>
<dbReference type="EMBL" id="JAIBOA010000015">
    <property type="protein sequence ID" value="MBW8485289.1"/>
    <property type="molecule type" value="Genomic_DNA"/>
</dbReference>
<evidence type="ECO:0000256" key="1">
    <source>
        <dbReference type="SAM" id="MobiDB-lite"/>
    </source>
</evidence>
<dbReference type="PANTHER" id="PTHR43384">
    <property type="entry name" value="SEPTUM SITE-DETERMINING PROTEIN MIND HOMOLOG, CHLOROPLASTIC-RELATED"/>
    <property type="match status" value="1"/>
</dbReference>
<dbReference type="SUPFAM" id="SSF52540">
    <property type="entry name" value="P-loop containing nucleoside triphosphate hydrolases"/>
    <property type="match status" value="1"/>
</dbReference>